<accession>A0A0L8AJ02</accession>
<evidence type="ECO:0000256" key="1">
    <source>
        <dbReference type="ARBA" id="ARBA00001933"/>
    </source>
</evidence>
<dbReference type="Proteomes" id="UP000036908">
    <property type="component" value="Unassembled WGS sequence"/>
</dbReference>
<feature type="domain" description="Tryptophan synthase beta chain-like PALP" evidence="13">
    <location>
        <begin position="77"/>
        <end position="382"/>
    </location>
</feature>
<dbReference type="GO" id="GO:0003941">
    <property type="term" value="F:L-serine ammonia-lyase activity"/>
    <property type="evidence" value="ECO:0007669"/>
    <property type="project" value="TreeGrafter"/>
</dbReference>
<dbReference type="PROSITE" id="PS00165">
    <property type="entry name" value="DEHYDRATASE_SER_THR"/>
    <property type="match status" value="1"/>
</dbReference>
<dbReference type="GO" id="GO:0009097">
    <property type="term" value="P:isoleucine biosynthetic process"/>
    <property type="evidence" value="ECO:0007669"/>
    <property type="project" value="TreeGrafter"/>
</dbReference>
<reference evidence="15" key="1">
    <citation type="submission" date="2014-11" db="EMBL/GenBank/DDBJ databases">
        <title>Genome sequencing of Roseivirga sp. D-25.</title>
        <authorList>
            <person name="Selvaratnam C."/>
            <person name="Thevarajoo S."/>
            <person name="Goh K.M."/>
            <person name="Eee R."/>
            <person name="Chan K.-G."/>
            <person name="Chong C.S."/>
        </authorList>
    </citation>
    <scope>NUCLEOTIDE SEQUENCE [LARGE SCALE GENOMIC DNA]</scope>
    <source>
        <strain evidence="15">D-25</strain>
    </source>
</reference>
<sequence length="392" mass="42586">MNFIKTQTSLASHLECSKCKKSYSLHELQTFATCCNKPLVVQYHATEPFGISDLQGRKPTMWRYREMLPVLDDANIVSLGEGMTPILPLKRLAAQLRLNDLQMKDESLNPTGSFKARGLSMAVSKAKELGVEKCVVPTAGNAGGAMAAYCASAGIKATVIMPSHTPKIFQDECQYYGAELLLVKGLINQCGALAAKIEKEQGAFNISTLKEPYRLEGKKTMGYEIAEQMNWQLPDVILYPTGGGTGLLGIWKAFHEMINLGWLKADVKLPRMIVVQAANCSPVVDSLNGITKDISEYTESLANGLAVPVAFGQDMIHCVVKESGGTSVTVSEQEMIDGVKKMAKQEGVLVAPEGAALWKAIPKLIASGEISRSEKIMMINTGSGYKYLENLN</sequence>
<dbReference type="OrthoDB" id="9778118at2"/>
<dbReference type="UniPathway" id="UPA00050">
    <property type="reaction ID" value="UER00065"/>
</dbReference>
<keyword evidence="9 14" id="KW-0456">Lyase</keyword>
<evidence type="ECO:0000256" key="10">
    <source>
        <dbReference type="ARBA" id="ARBA00049144"/>
    </source>
</evidence>
<name>A0A0L8AJ02_9BACT</name>
<dbReference type="RefSeq" id="WP_053224016.1">
    <property type="nucleotide sequence ID" value="NZ_JSVA01000013.1"/>
</dbReference>
<dbReference type="GO" id="GO:0004795">
    <property type="term" value="F:threonine synthase activity"/>
    <property type="evidence" value="ECO:0007669"/>
    <property type="project" value="UniProtKB-UniRule"/>
</dbReference>
<dbReference type="Gene3D" id="3.40.50.1100">
    <property type="match status" value="2"/>
</dbReference>
<organism evidence="14 15">
    <name type="scientific">Roseivirga seohaensis subsp. aquiponti</name>
    <dbReference type="NCBI Taxonomy" id="1566026"/>
    <lineage>
        <taxon>Bacteria</taxon>
        <taxon>Pseudomonadati</taxon>
        <taxon>Bacteroidota</taxon>
        <taxon>Cytophagia</taxon>
        <taxon>Cytophagales</taxon>
        <taxon>Roseivirgaceae</taxon>
        <taxon>Roseivirga</taxon>
    </lineage>
</organism>
<evidence type="ECO:0000256" key="9">
    <source>
        <dbReference type="ARBA" id="ARBA00023239"/>
    </source>
</evidence>
<comment type="caution">
    <text evidence="14">The sequence shown here is derived from an EMBL/GenBank/DDBJ whole genome shotgun (WGS) entry which is preliminary data.</text>
</comment>
<evidence type="ECO:0000256" key="3">
    <source>
        <dbReference type="ARBA" id="ARBA00005517"/>
    </source>
</evidence>
<dbReference type="InterPro" id="IPR050147">
    <property type="entry name" value="Ser/Thr_Dehydratase"/>
</dbReference>
<evidence type="ECO:0000313" key="14">
    <source>
        <dbReference type="EMBL" id="KOF02369.1"/>
    </source>
</evidence>
<dbReference type="GO" id="GO:0004794">
    <property type="term" value="F:threonine deaminase activity"/>
    <property type="evidence" value="ECO:0007669"/>
    <property type="project" value="TreeGrafter"/>
</dbReference>
<evidence type="ECO:0000256" key="2">
    <source>
        <dbReference type="ARBA" id="ARBA00004979"/>
    </source>
</evidence>
<evidence type="ECO:0000256" key="11">
    <source>
        <dbReference type="NCBIfam" id="TIGR00260"/>
    </source>
</evidence>
<dbReference type="InterPro" id="IPR004450">
    <property type="entry name" value="Thr_synthase-like"/>
</dbReference>
<dbReference type="NCBIfam" id="TIGR00260">
    <property type="entry name" value="thrC"/>
    <property type="match status" value="1"/>
</dbReference>
<protein>
    <recommendedName>
        <fullName evidence="5 11">Threonine synthase</fullName>
        <ecNumber evidence="4 11">4.2.3.1</ecNumber>
    </recommendedName>
</protein>
<evidence type="ECO:0000256" key="5">
    <source>
        <dbReference type="ARBA" id="ARBA00018679"/>
    </source>
</evidence>
<dbReference type="InterPro" id="IPR000634">
    <property type="entry name" value="Ser/Thr_deHydtase_PyrdxlP-BS"/>
</dbReference>
<dbReference type="PANTHER" id="PTHR48078:SF6">
    <property type="entry name" value="L-THREONINE DEHYDRATASE CATABOLIC TDCB"/>
    <property type="match status" value="1"/>
</dbReference>
<dbReference type="NCBIfam" id="NF006050">
    <property type="entry name" value="PRK08197.1"/>
    <property type="match status" value="1"/>
</dbReference>
<dbReference type="SUPFAM" id="SSF53686">
    <property type="entry name" value="Tryptophan synthase beta subunit-like PLP-dependent enzymes"/>
    <property type="match status" value="1"/>
</dbReference>
<dbReference type="PANTHER" id="PTHR48078">
    <property type="entry name" value="THREONINE DEHYDRATASE, MITOCHONDRIAL-RELATED"/>
    <property type="match status" value="1"/>
</dbReference>
<dbReference type="EMBL" id="JSVA01000013">
    <property type="protein sequence ID" value="KOF02369.1"/>
    <property type="molecule type" value="Genomic_DNA"/>
</dbReference>
<gene>
    <name evidence="14" type="ORF">OB69_12195</name>
</gene>
<dbReference type="GO" id="GO:0006567">
    <property type="term" value="P:L-threonine catabolic process"/>
    <property type="evidence" value="ECO:0007669"/>
    <property type="project" value="TreeGrafter"/>
</dbReference>
<dbReference type="EC" id="4.2.3.1" evidence="4 11"/>
<proteinExistence type="inferred from homology"/>
<dbReference type="GO" id="GO:0009088">
    <property type="term" value="P:threonine biosynthetic process"/>
    <property type="evidence" value="ECO:0007669"/>
    <property type="project" value="UniProtKB-UniRule"/>
</dbReference>
<evidence type="ECO:0000256" key="7">
    <source>
        <dbReference type="ARBA" id="ARBA00022697"/>
    </source>
</evidence>
<evidence type="ECO:0000256" key="4">
    <source>
        <dbReference type="ARBA" id="ARBA00013028"/>
    </source>
</evidence>
<dbReference type="Pfam" id="PF00291">
    <property type="entry name" value="PALP"/>
    <property type="match status" value="1"/>
</dbReference>
<dbReference type="GO" id="GO:0030170">
    <property type="term" value="F:pyridoxal phosphate binding"/>
    <property type="evidence" value="ECO:0007669"/>
    <property type="project" value="InterPro"/>
</dbReference>
<dbReference type="CDD" id="cd01563">
    <property type="entry name" value="Thr-synth_1"/>
    <property type="match status" value="1"/>
</dbReference>
<keyword evidence="6" id="KW-0028">Amino-acid biosynthesis</keyword>
<comment type="pathway">
    <text evidence="2">Amino-acid biosynthesis; L-threonine biosynthesis; L-threonine from L-aspartate: step 5/5.</text>
</comment>
<evidence type="ECO:0000259" key="13">
    <source>
        <dbReference type="Pfam" id="PF00291"/>
    </source>
</evidence>
<dbReference type="InterPro" id="IPR036052">
    <property type="entry name" value="TrpB-like_PALP_sf"/>
</dbReference>
<keyword evidence="7" id="KW-0791">Threonine biosynthesis</keyword>
<comment type="catalytic activity">
    <reaction evidence="10">
        <text>O-phospho-L-homoserine + H2O = L-threonine + phosphate</text>
        <dbReference type="Rhea" id="RHEA:10840"/>
        <dbReference type="ChEBI" id="CHEBI:15377"/>
        <dbReference type="ChEBI" id="CHEBI:43474"/>
        <dbReference type="ChEBI" id="CHEBI:57590"/>
        <dbReference type="ChEBI" id="CHEBI:57926"/>
        <dbReference type="EC" id="4.2.3.1"/>
    </reaction>
</comment>
<evidence type="ECO:0000256" key="8">
    <source>
        <dbReference type="ARBA" id="ARBA00022898"/>
    </source>
</evidence>
<keyword evidence="15" id="KW-1185">Reference proteome</keyword>
<dbReference type="PATRIC" id="fig|1566026.4.peg.732"/>
<comment type="similarity">
    <text evidence="3">Belongs to the threonine synthase family.</text>
</comment>
<keyword evidence="8 12" id="KW-0663">Pyridoxal phosphate</keyword>
<feature type="modified residue" description="N6-(pyridoxal phosphate)lysine" evidence="12">
    <location>
        <position position="115"/>
    </location>
</feature>
<dbReference type="InterPro" id="IPR001926">
    <property type="entry name" value="TrpB-like_PALP"/>
</dbReference>
<dbReference type="AlphaFoldDB" id="A0A0L8AJ02"/>
<evidence type="ECO:0000313" key="15">
    <source>
        <dbReference type="Proteomes" id="UP000036908"/>
    </source>
</evidence>
<evidence type="ECO:0000256" key="12">
    <source>
        <dbReference type="PIRSR" id="PIRSR604450-51"/>
    </source>
</evidence>
<dbReference type="GO" id="GO:0006565">
    <property type="term" value="P:L-serine catabolic process"/>
    <property type="evidence" value="ECO:0007669"/>
    <property type="project" value="TreeGrafter"/>
</dbReference>
<evidence type="ECO:0000256" key="6">
    <source>
        <dbReference type="ARBA" id="ARBA00022605"/>
    </source>
</evidence>
<comment type="cofactor">
    <cofactor evidence="1 12">
        <name>pyridoxal 5'-phosphate</name>
        <dbReference type="ChEBI" id="CHEBI:597326"/>
    </cofactor>
</comment>